<sequence>MLSKISKSTNLDKVSENKPVRRRRRADADRSRTAILAAAIVLLDEQPDASLERIAEAAHVTRQTVYAHFSSRDVLLNAALDELTAETLEAIDALDLDQGPALGNVLRLIDLAWRTFERHPLLLHLPPTGPHNTPQVGTHGASQPGSHGAPRPGSRDERHDPVADRFERLIRRGQRAGEITRDLPAHWLVTTLIALGHAAGESVATGHLTTRTANKTLHTTITRLLQPT</sequence>
<dbReference type="GO" id="GO:0003700">
    <property type="term" value="F:DNA-binding transcription factor activity"/>
    <property type="evidence" value="ECO:0007669"/>
    <property type="project" value="TreeGrafter"/>
</dbReference>
<evidence type="ECO:0000256" key="3">
    <source>
        <dbReference type="ARBA" id="ARBA00023163"/>
    </source>
</evidence>
<evidence type="ECO:0000313" key="7">
    <source>
        <dbReference type="EMBL" id="TCC12133.1"/>
    </source>
</evidence>
<dbReference type="PANTHER" id="PTHR30055:SF234">
    <property type="entry name" value="HTH-TYPE TRANSCRIPTIONAL REGULATOR BETI"/>
    <property type="match status" value="1"/>
</dbReference>
<dbReference type="InterPro" id="IPR050109">
    <property type="entry name" value="HTH-type_TetR-like_transc_reg"/>
</dbReference>
<dbReference type="AlphaFoldDB" id="A0A4R0HN82"/>
<evidence type="ECO:0000256" key="4">
    <source>
        <dbReference type="PROSITE-ProRule" id="PRU00335"/>
    </source>
</evidence>
<evidence type="ECO:0000256" key="2">
    <source>
        <dbReference type="ARBA" id="ARBA00023125"/>
    </source>
</evidence>
<dbReference type="Gene3D" id="1.10.357.10">
    <property type="entry name" value="Tetracycline Repressor, domain 2"/>
    <property type="match status" value="1"/>
</dbReference>
<protein>
    <submittedName>
        <fullName evidence="7">TetR/AcrR family transcriptional regulator</fullName>
    </submittedName>
</protein>
<feature type="compositionally biased region" description="Polar residues" evidence="5">
    <location>
        <begin position="1"/>
        <end position="12"/>
    </location>
</feature>
<keyword evidence="1" id="KW-0805">Transcription regulation</keyword>
<feature type="region of interest" description="Disordered" evidence="5">
    <location>
        <begin position="125"/>
        <end position="161"/>
    </location>
</feature>
<dbReference type="EMBL" id="SJJZ01000001">
    <property type="protein sequence ID" value="TCC12133.1"/>
    <property type="molecule type" value="Genomic_DNA"/>
</dbReference>
<gene>
    <name evidence="7" type="ORF">E0H45_13185</name>
</gene>
<dbReference type="SUPFAM" id="SSF46689">
    <property type="entry name" value="Homeodomain-like"/>
    <property type="match status" value="1"/>
</dbReference>
<dbReference type="Pfam" id="PF00440">
    <property type="entry name" value="TetR_N"/>
    <property type="match status" value="1"/>
</dbReference>
<evidence type="ECO:0000313" key="8">
    <source>
        <dbReference type="Proteomes" id="UP000292346"/>
    </source>
</evidence>
<dbReference type="InterPro" id="IPR036271">
    <property type="entry name" value="Tet_transcr_reg_TetR-rel_C_sf"/>
</dbReference>
<name>A0A4R0HN82_9ACTN</name>
<dbReference type="PROSITE" id="PS50977">
    <property type="entry name" value="HTH_TETR_2"/>
    <property type="match status" value="1"/>
</dbReference>
<evidence type="ECO:0000259" key="6">
    <source>
        <dbReference type="PROSITE" id="PS50977"/>
    </source>
</evidence>
<proteinExistence type="predicted"/>
<accession>A0A4R0HN82</accession>
<dbReference type="InterPro" id="IPR001647">
    <property type="entry name" value="HTH_TetR"/>
</dbReference>
<evidence type="ECO:0000256" key="5">
    <source>
        <dbReference type="SAM" id="MobiDB-lite"/>
    </source>
</evidence>
<evidence type="ECO:0000256" key="1">
    <source>
        <dbReference type="ARBA" id="ARBA00023015"/>
    </source>
</evidence>
<keyword evidence="8" id="KW-1185">Reference proteome</keyword>
<feature type="compositionally biased region" description="Polar residues" evidence="5">
    <location>
        <begin position="132"/>
        <end position="145"/>
    </location>
</feature>
<feature type="domain" description="HTH tetR-type" evidence="6">
    <location>
        <begin position="29"/>
        <end position="87"/>
    </location>
</feature>
<feature type="DNA-binding region" description="H-T-H motif" evidence="4">
    <location>
        <begin position="50"/>
        <end position="69"/>
    </location>
</feature>
<dbReference type="OrthoDB" id="3869819at2"/>
<dbReference type="PANTHER" id="PTHR30055">
    <property type="entry name" value="HTH-TYPE TRANSCRIPTIONAL REGULATOR RUTR"/>
    <property type="match status" value="1"/>
</dbReference>
<organism evidence="7 8">
    <name type="scientific">Kribbella soli</name>
    <dbReference type="NCBI Taxonomy" id="1124743"/>
    <lineage>
        <taxon>Bacteria</taxon>
        <taxon>Bacillati</taxon>
        <taxon>Actinomycetota</taxon>
        <taxon>Actinomycetes</taxon>
        <taxon>Propionibacteriales</taxon>
        <taxon>Kribbellaceae</taxon>
        <taxon>Kribbella</taxon>
    </lineage>
</organism>
<dbReference type="Proteomes" id="UP000292346">
    <property type="component" value="Unassembled WGS sequence"/>
</dbReference>
<keyword evidence="3" id="KW-0804">Transcription</keyword>
<feature type="region of interest" description="Disordered" evidence="5">
    <location>
        <begin position="1"/>
        <end position="26"/>
    </location>
</feature>
<dbReference type="SUPFAM" id="SSF48498">
    <property type="entry name" value="Tetracyclin repressor-like, C-terminal domain"/>
    <property type="match status" value="1"/>
</dbReference>
<reference evidence="7 8" key="1">
    <citation type="submission" date="2019-02" db="EMBL/GenBank/DDBJ databases">
        <title>Kribbella capetownensis sp. nov. and Kribbella speibonae sp. nov., isolated from soil.</title>
        <authorList>
            <person name="Curtis S.M."/>
            <person name="Norton I."/>
            <person name="Everest G.J."/>
            <person name="Meyers P.R."/>
        </authorList>
    </citation>
    <scope>NUCLEOTIDE SEQUENCE [LARGE SCALE GENOMIC DNA]</scope>
    <source>
        <strain evidence="7 8">KCTC 29219</strain>
    </source>
</reference>
<comment type="caution">
    <text evidence="7">The sequence shown here is derived from an EMBL/GenBank/DDBJ whole genome shotgun (WGS) entry which is preliminary data.</text>
</comment>
<keyword evidence="2 4" id="KW-0238">DNA-binding</keyword>
<dbReference type="GO" id="GO:0000976">
    <property type="term" value="F:transcription cis-regulatory region binding"/>
    <property type="evidence" value="ECO:0007669"/>
    <property type="project" value="TreeGrafter"/>
</dbReference>
<dbReference type="InterPro" id="IPR009057">
    <property type="entry name" value="Homeodomain-like_sf"/>
</dbReference>